<evidence type="ECO:0000313" key="10">
    <source>
        <dbReference type="Proteomes" id="UP001163064"/>
    </source>
</evidence>
<evidence type="ECO:0000256" key="4">
    <source>
        <dbReference type="ARBA" id="ARBA00022801"/>
    </source>
</evidence>
<keyword evidence="5" id="KW-0119">Carbohydrate metabolism</keyword>
<evidence type="ECO:0000256" key="3">
    <source>
        <dbReference type="ARBA" id="ARBA00022729"/>
    </source>
</evidence>
<gene>
    <name evidence="9" type="ORF">OFY01_18400</name>
</gene>
<evidence type="ECO:0000256" key="6">
    <source>
        <dbReference type="ARBA" id="ARBA00023295"/>
    </source>
</evidence>
<evidence type="ECO:0000256" key="5">
    <source>
        <dbReference type="ARBA" id="ARBA00023277"/>
    </source>
</evidence>
<sequence>MHPRLLPLAATGAAVLLAVASLPASARPRPHTADPGEPVVPVAREGGVRAADLLAAVRGCRQISHGRYRTDDGARATVPVCSDNGVVHFKADLDVDCDGRPGKHCNRRTDPLFVSTTAYQRSDGRELSAEELPYVVVPGASSIWSPARSKVTGGTVAAVVHRDRVVYAVVGDTGPNDLIGEASYATARALGINADPAGGGAGDEVTYILFPGVRAHPIESHQAAATAGERAAKALVARR</sequence>
<feature type="signal peptide" evidence="8">
    <location>
        <begin position="1"/>
        <end position="26"/>
    </location>
</feature>
<dbReference type="GO" id="GO:0016787">
    <property type="term" value="F:hydrolase activity"/>
    <property type="evidence" value="ECO:0007669"/>
    <property type="project" value="UniProtKB-KW"/>
</dbReference>
<reference evidence="9" key="1">
    <citation type="submission" date="2022-10" db="EMBL/GenBank/DDBJ databases">
        <title>Streptomyces beihaiensis sp. nov., a chitin degrading actinobacterium, isolated from shrimp pond soil.</title>
        <authorList>
            <person name="Xie J."/>
            <person name="Shen N."/>
        </authorList>
    </citation>
    <scope>NUCLEOTIDE SEQUENCE</scope>
    <source>
        <strain evidence="9">GXMU-J5</strain>
    </source>
</reference>
<evidence type="ECO:0000256" key="1">
    <source>
        <dbReference type="ARBA" id="ARBA00004613"/>
    </source>
</evidence>
<dbReference type="PANTHER" id="PTHR42061">
    <property type="entry name" value="ENDO-CHITOSANASE"/>
    <property type="match status" value="1"/>
</dbReference>
<feature type="chain" id="PRO_5046075252" evidence="8">
    <location>
        <begin position="27"/>
        <end position="239"/>
    </location>
</feature>
<name>A0ABT3TXC2_9ACTN</name>
<keyword evidence="2" id="KW-0964">Secreted</keyword>
<protein>
    <submittedName>
        <fullName evidence="9">Glycoside hydrolase family 75 protein</fullName>
    </submittedName>
</protein>
<dbReference type="Pfam" id="PF07335">
    <property type="entry name" value="Glyco_hydro_75"/>
    <property type="match status" value="1"/>
</dbReference>
<evidence type="ECO:0000313" key="9">
    <source>
        <dbReference type="EMBL" id="MCX3061698.1"/>
    </source>
</evidence>
<organism evidence="9 10">
    <name type="scientific">Streptomyces beihaiensis</name>
    <dbReference type="NCBI Taxonomy" id="2984495"/>
    <lineage>
        <taxon>Bacteria</taxon>
        <taxon>Bacillati</taxon>
        <taxon>Actinomycetota</taxon>
        <taxon>Actinomycetes</taxon>
        <taxon>Kitasatosporales</taxon>
        <taxon>Streptomycetaceae</taxon>
        <taxon>Streptomyces</taxon>
    </lineage>
</organism>
<dbReference type="PANTHER" id="PTHR42061:SF6">
    <property type="entry name" value="ENDO-CHITOSANASE"/>
    <property type="match status" value="1"/>
</dbReference>
<evidence type="ECO:0000256" key="2">
    <source>
        <dbReference type="ARBA" id="ARBA00022525"/>
    </source>
</evidence>
<comment type="subcellular location">
    <subcellularLocation>
        <location evidence="1">Secreted</location>
    </subcellularLocation>
</comment>
<accession>A0ABT3TXC2</accession>
<dbReference type="EMBL" id="JAPHNL010000233">
    <property type="protein sequence ID" value="MCX3061698.1"/>
    <property type="molecule type" value="Genomic_DNA"/>
</dbReference>
<dbReference type="InterPro" id="IPR009939">
    <property type="entry name" value="Chitosanase_fungal"/>
</dbReference>
<keyword evidence="10" id="KW-1185">Reference proteome</keyword>
<comment type="caution">
    <text evidence="9">The sequence shown here is derived from an EMBL/GenBank/DDBJ whole genome shotgun (WGS) entry which is preliminary data.</text>
</comment>
<dbReference type="RefSeq" id="WP_266601272.1">
    <property type="nucleotide sequence ID" value="NZ_JAPHNL010000233.1"/>
</dbReference>
<keyword evidence="4 9" id="KW-0378">Hydrolase</keyword>
<proteinExistence type="predicted"/>
<evidence type="ECO:0000256" key="8">
    <source>
        <dbReference type="SAM" id="SignalP"/>
    </source>
</evidence>
<keyword evidence="6" id="KW-0326">Glycosidase</keyword>
<keyword evidence="7" id="KW-0624">Polysaccharide degradation</keyword>
<evidence type="ECO:0000256" key="7">
    <source>
        <dbReference type="ARBA" id="ARBA00023326"/>
    </source>
</evidence>
<dbReference type="Proteomes" id="UP001163064">
    <property type="component" value="Unassembled WGS sequence"/>
</dbReference>
<keyword evidence="3 8" id="KW-0732">Signal</keyword>